<dbReference type="HOGENOM" id="CLU_3416638_0_0_0"/>
<reference evidence="1 2" key="1">
    <citation type="submission" date="2006-02" db="EMBL/GenBank/DDBJ databases">
        <authorList>
            <person name="Amann R."/>
            <person name="Ferriera S."/>
            <person name="Johnson J."/>
            <person name="Kravitz S."/>
            <person name="Halpern A."/>
            <person name="Remington K."/>
            <person name="Beeson K."/>
            <person name="Tran B."/>
            <person name="Rogers Y.-H."/>
            <person name="Friedman R."/>
            <person name="Venter J.C."/>
        </authorList>
    </citation>
    <scope>NUCLEOTIDE SEQUENCE [LARGE SCALE GENOMIC DNA]</scope>
    <source>
        <strain evidence="1 2">DSM 3645</strain>
    </source>
</reference>
<comment type="caution">
    <text evidence="1">The sequence shown here is derived from an EMBL/GenBank/DDBJ whole genome shotgun (WGS) entry which is preliminary data.</text>
</comment>
<sequence>MHLDGTLHFVVAGIAVNYHDILRRGA</sequence>
<evidence type="ECO:0000313" key="2">
    <source>
        <dbReference type="Proteomes" id="UP000004358"/>
    </source>
</evidence>
<protein>
    <submittedName>
        <fullName evidence="1">Uncharacterized protein</fullName>
    </submittedName>
</protein>
<dbReference type="AlphaFoldDB" id="A3ZXY7"/>
<gene>
    <name evidence="1" type="ORF">DSM3645_07895</name>
</gene>
<dbReference type="EMBL" id="AANZ01000019">
    <property type="protein sequence ID" value="EAQ78698.1"/>
    <property type="molecule type" value="Genomic_DNA"/>
</dbReference>
<evidence type="ECO:0000313" key="1">
    <source>
        <dbReference type="EMBL" id="EAQ78698.1"/>
    </source>
</evidence>
<name>A3ZXY7_9BACT</name>
<organism evidence="1 2">
    <name type="scientific">Blastopirellula marina DSM 3645</name>
    <dbReference type="NCBI Taxonomy" id="314230"/>
    <lineage>
        <taxon>Bacteria</taxon>
        <taxon>Pseudomonadati</taxon>
        <taxon>Planctomycetota</taxon>
        <taxon>Planctomycetia</taxon>
        <taxon>Pirellulales</taxon>
        <taxon>Pirellulaceae</taxon>
        <taxon>Blastopirellula</taxon>
    </lineage>
</organism>
<dbReference type="STRING" id="314230.DSM3645_07895"/>
<dbReference type="Proteomes" id="UP000004358">
    <property type="component" value="Unassembled WGS sequence"/>
</dbReference>
<proteinExistence type="predicted"/>
<accession>A3ZXY7</accession>